<dbReference type="Proteomes" id="UP001066276">
    <property type="component" value="Chromosome 4_2"/>
</dbReference>
<name>A0AAV7SHI8_PLEWA</name>
<evidence type="ECO:0000256" key="1">
    <source>
        <dbReference type="SAM" id="MobiDB-lite"/>
    </source>
</evidence>
<reference evidence="2" key="1">
    <citation type="journal article" date="2022" name="bioRxiv">
        <title>Sequencing and chromosome-scale assembly of the giantPleurodeles waltlgenome.</title>
        <authorList>
            <person name="Brown T."/>
            <person name="Elewa A."/>
            <person name="Iarovenko S."/>
            <person name="Subramanian E."/>
            <person name="Araus A.J."/>
            <person name="Petzold A."/>
            <person name="Susuki M."/>
            <person name="Suzuki K.-i.T."/>
            <person name="Hayashi T."/>
            <person name="Toyoda A."/>
            <person name="Oliveira C."/>
            <person name="Osipova E."/>
            <person name="Leigh N.D."/>
            <person name="Simon A."/>
            <person name="Yun M.H."/>
        </authorList>
    </citation>
    <scope>NUCLEOTIDE SEQUENCE</scope>
    <source>
        <strain evidence="2">20211129_DDA</strain>
        <tissue evidence="2">Liver</tissue>
    </source>
</reference>
<dbReference type="AlphaFoldDB" id="A0AAV7SHI8"/>
<gene>
    <name evidence="2" type="ORF">NDU88_004011</name>
</gene>
<feature type="region of interest" description="Disordered" evidence="1">
    <location>
        <begin position="140"/>
        <end position="159"/>
    </location>
</feature>
<proteinExistence type="predicted"/>
<sequence>MGGDIANCREGSVPHSYPVSTGLDEKDRFLRMISAWRILHDLRVIFFDSPEAACEWLDQNFLNLGKPVHMIQDLPRPCRRWRHPATSLAASDNDTMPPEKPVNLTFLQHLNQDIAADVKDIKEDLNHLGQRLDTLDHSGEQHELNSHSRGNPRAAGQKL</sequence>
<protein>
    <submittedName>
        <fullName evidence="2">Uncharacterized protein</fullName>
    </submittedName>
</protein>
<evidence type="ECO:0000313" key="2">
    <source>
        <dbReference type="EMBL" id="KAJ1163553.1"/>
    </source>
</evidence>
<dbReference type="EMBL" id="JANPWB010000008">
    <property type="protein sequence ID" value="KAJ1163553.1"/>
    <property type="molecule type" value="Genomic_DNA"/>
</dbReference>
<accession>A0AAV7SHI8</accession>
<comment type="caution">
    <text evidence="2">The sequence shown here is derived from an EMBL/GenBank/DDBJ whole genome shotgun (WGS) entry which is preliminary data.</text>
</comment>
<evidence type="ECO:0000313" key="3">
    <source>
        <dbReference type="Proteomes" id="UP001066276"/>
    </source>
</evidence>
<keyword evidence="3" id="KW-1185">Reference proteome</keyword>
<organism evidence="2 3">
    <name type="scientific">Pleurodeles waltl</name>
    <name type="common">Iberian ribbed newt</name>
    <dbReference type="NCBI Taxonomy" id="8319"/>
    <lineage>
        <taxon>Eukaryota</taxon>
        <taxon>Metazoa</taxon>
        <taxon>Chordata</taxon>
        <taxon>Craniata</taxon>
        <taxon>Vertebrata</taxon>
        <taxon>Euteleostomi</taxon>
        <taxon>Amphibia</taxon>
        <taxon>Batrachia</taxon>
        <taxon>Caudata</taxon>
        <taxon>Salamandroidea</taxon>
        <taxon>Salamandridae</taxon>
        <taxon>Pleurodelinae</taxon>
        <taxon>Pleurodeles</taxon>
    </lineage>
</organism>